<organism evidence="2 3">
    <name type="scientific">Marivivens donghaensis</name>
    <dbReference type="NCBI Taxonomy" id="1699413"/>
    <lineage>
        <taxon>Bacteria</taxon>
        <taxon>Pseudomonadati</taxon>
        <taxon>Pseudomonadota</taxon>
        <taxon>Alphaproteobacteria</taxon>
        <taxon>Rhodobacterales</taxon>
        <taxon>Paracoccaceae</taxon>
        <taxon>Marivivens group</taxon>
        <taxon>Marivivens</taxon>
    </lineage>
</organism>
<gene>
    <name evidence="2" type="ORF">HCZ30_00270</name>
</gene>
<sequence>MEVSAVRQFMVSADSGRFVQSAQDGEAAARDELRAAAEGFEAIFINTMLKSARTEAFADDLTSSSAVRSAQSLFDMKISEAVSGSSNLGIADAVVRQLSPLVRYKG</sequence>
<proteinExistence type="predicted"/>
<comment type="caution">
    <text evidence="2">The sequence shown here is derived from an EMBL/GenBank/DDBJ whole genome shotgun (WGS) entry which is preliminary data.</text>
</comment>
<evidence type="ECO:0000313" key="2">
    <source>
        <dbReference type="EMBL" id="NIY70863.1"/>
    </source>
</evidence>
<dbReference type="EMBL" id="JAATOP010000001">
    <property type="protein sequence ID" value="NIY70863.1"/>
    <property type="molecule type" value="Genomic_DNA"/>
</dbReference>
<keyword evidence="3" id="KW-1185">Reference proteome</keyword>
<accession>A0ABX0VTN9</accession>
<evidence type="ECO:0000313" key="3">
    <source>
        <dbReference type="Proteomes" id="UP000709466"/>
    </source>
</evidence>
<dbReference type="RefSeq" id="WP_167635759.1">
    <property type="nucleotide sequence ID" value="NZ_JAATOP010000001.1"/>
</dbReference>
<evidence type="ECO:0000259" key="1">
    <source>
        <dbReference type="Pfam" id="PF10135"/>
    </source>
</evidence>
<protein>
    <submittedName>
        <fullName evidence="2">Flagellar biosynthesis protein FlgJ</fullName>
    </submittedName>
</protein>
<dbReference type="InterPro" id="IPR019301">
    <property type="entry name" value="Flagellar_prot_FlgJ_N"/>
</dbReference>
<feature type="domain" description="Flagellar protein FlgJ N-terminal" evidence="1">
    <location>
        <begin position="50"/>
        <end position="97"/>
    </location>
</feature>
<dbReference type="Proteomes" id="UP000709466">
    <property type="component" value="Unassembled WGS sequence"/>
</dbReference>
<dbReference type="PRINTS" id="PR01002">
    <property type="entry name" value="FLGFLGJ"/>
</dbReference>
<keyword evidence="2" id="KW-0969">Cilium</keyword>
<keyword evidence="2" id="KW-0282">Flagellum</keyword>
<name>A0ABX0VTN9_9RHOB</name>
<dbReference type="Pfam" id="PF10135">
    <property type="entry name" value="Rod-binding"/>
    <property type="match status" value="1"/>
</dbReference>
<reference evidence="2 3" key="1">
    <citation type="submission" date="2020-03" db="EMBL/GenBank/DDBJ databases">
        <title>Bacterial isolates of synthetic phycosphere.</title>
        <authorList>
            <person name="Fu H."/>
            <person name="Moran M.A."/>
        </authorList>
    </citation>
    <scope>NUCLEOTIDE SEQUENCE [LARGE SCALE GENOMIC DNA]</scope>
    <source>
        <strain evidence="2 3">HF1</strain>
    </source>
</reference>
<keyword evidence="2" id="KW-0966">Cell projection</keyword>